<proteinExistence type="predicted"/>
<protein>
    <submittedName>
        <fullName evidence="1">Uncharacterized protein</fullName>
    </submittedName>
</protein>
<accession>A0A0S4LLB0</accession>
<gene>
    <name evidence="1" type="ORF">COMA1_50071</name>
</gene>
<dbReference type="EMBL" id="CZQA01000011">
    <property type="protein sequence ID" value="CUS38375.1"/>
    <property type="molecule type" value="Genomic_DNA"/>
</dbReference>
<evidence type="ECO:0000313" key="1">
    <source>
        <dbReference type="EMBL" id="CUS38375.1"/>
    </source>
</evidence>
<dbReference type="Proteomes" id="UP000199032">
    <property type="component" value="Unassembled WGS sequence"/>
</dbReference>
<dbReference type="STRING" id="1742972.COMA1_50071"/>
<keyword evidence="2" id="KW-1185">Reference proteome</keyword>
<name>A0A0S4LLB0_9BACT</name>
<reference evidence="1 2" key="1">
    <citation type="submission" date="2015-10" db="EMBL/GenBank/DDBJ databases">
        <authorList>
            <person name="Gilbert D.G."/>
        </authorList>
    </citation>
    <scope>NUCLEOTIDE SEQUENCE [LARGE SCALE GENOMIC DNA]</scope>
    <source>
        <strain evidence="1">COMA1</strain>
    </source>
</reference>
<evidence type="ECO:0000313" key="2">
    <source>
        <dbReference type="Proteomes" id="UP000199032"/>
    </source>
</evidence>
<sequence length="143" mass="15216">MRGRASEMKLKIGTGIVLLMVVNGWAAEPVTGIGSLLINPSAVHRKIVKLEGVAKNVVVHAGSELATKQSLCGAEFELEDSSGTIAVLYRSRCQVGALRATVVTERMPCVVEGYMEAPPPVLRTPDGKDLGVRIIAHMVTPVQ</sequence>
<organism evidence="1 2">
    <name type="scientific">Candidatus Nitrospira nitrosa</name>
    <dbReference type="NCBI Taxonomy" id="1742972"/>
    <lineage>
        <taxon>Bacteria</taxon>
        <taxon>Pseudomonadati</taxon>
        <taxon>Nitrospirota</taxon>
        <taxon>Nitrospiria</taxon>
        <taxon>Nitrospirales</taxon>
        <taxon>Nitrospiraceae</taxon>
        <taxon>Nitrospira</taxon>
    </lineage>
</organism>
<dbReference type="AlphaFoldDB" id="A0A0S4LLB0"/>